<evidence type="ECO:0000313" key="7">
    <source>
        <dbReference type="EMBL" id="MEW6954775.1"/>
    </source>
</evidence>
<feature type="compositionally biased region" description="Basic and acidic residues" evidence="2">
    <location>
        <begin position="49"/>
        <end position="103"/>
    </location>
</feature>
<dbReference type="Gene3D" id="3.60.21.10">
    <property type="match status" value="1"/>
</dbReference>
<reference evidence="7 8" key="1">
    <citation type="submission" date="2024-01" db="EMBL/GenBank/DDBJ databases">
        <title>Genomic analysis and antimicrobial resistance profiles of Trueperella pyogenes isolated from domestic and wild animals.</title>
        <authorList>
            <person name="Magossi G."/>
            <person name="Gzyl K.E."/>
            <person name="Holman D.B."/>
            <person name="Amat S."/>
        </authorList>
    </citation>
    <scope>NUCLEOTIDE SEQUENCE [LARGE SCALE GENOMIC DNA]</scope>
    <source>
        <strain evidence="7 8">1494</strain>
    </source>
</reference>
<dbReference type="InterPro" id="IPR029052">
    <property type="entry name" value="Metallo-depent_PP-like"/>
</dbReference>
<feature type="signal peptide" evidence="4">
    <location>
        <begin position="1"/>
        <end position="27"/>
    </location>
</feature>
<evidence type="ECO:0000259" key="6">
    <source>
        <dbReference type="Pfam" id="PF02872"/>
    </source>
</evidence>
<dbReference type="PANTHER" id="PTHR11575">
    <property type="entry name" value="5'-NUCLEOTIDASE-RELATED"/>
    <property type="match status" value="1"/>
</dbReference>
<feature type="region of interest" description="Disordered" evidence="2">
    <location>
        <begin position="739"/>
        <end position="758"/>
    </location>
</feature>
<dbReference type="Proteomes" id="UP001555100">
    <property type="component" value="Unassembled WGS sequence"/>
</dbReference>
<dbReference type="Pfam" id="PF02872">
    <property type="entry name" value="5_nucleotid_C"/>
    <property type="match status" value="1"/>
</dbReference>
<sequence length="888" mass="93713">MKNPMKRLAIGAVAAASLVLSPAAALAAPETDTHTDPKAEGVVADTSTDVDKKAEADKKAETEKQAEAAKADEAAKKAEAEKEAKAAEKAEAEKEVEKAKEGSKDASDIVTLDLYNLTDIHGHIEKVTSTDKKTKEVTVKEAGLSAMSCYVKDAKKKNPNSQLVLLGDNIGASPFTSGSQDDNPTIKALNKMDVFASTIGNHEFDKGQEVLKARFTGGTVDGVTYEKVAFPYLGANVKGLPGLGEYKVWTSPSGVKVAFIGAIEDDADTKVFPGTFAGMKFEKPVPVINDLAKSLKEKGEADVVIAMYDNDVERSYPKMGEHVDGIMGGDTHKPYYFTKVKTEGGHELSATASGSFTDNLSNLQIKFDKKTRKVVDSAAIQIKAADVVKCGDDPEVKAVVDAAAAVAKEKGAKVLAEGVGNFYRGQQNEGENRGTESTIGGLIADAMRSSFKTLDNEPIDIGIINAGGIRADLLPTDGKVTVADVFKVQPFSNEVGYVKMTGKQFKTLLEQQWKVLGEKSTRPMLKLGLSKNVKYTFDPAKKMGERITSILIDDKPIDPEKTYSVGSVTFLLQGGDSFDVLKDVKATLKTIPTGLDRDFFGAYLTANPKVQPREAVQSVGVTLSDTKIDGTNVTTKVNVRGLSFSGKDEARTEKVTVKLGDKTVTAQVNNTLKDPNAAKENAIVTADGVGYLDQPVEISATATCGDSAKAHLPLTITNDKGKVLVGEAAGLGVAVDCAGTDKPNPDKPGTDKPAPASAGVLTLGQTTVERGDTLKIMGDSFAPNEPVVISIHSNPVTVFDGKVDAQGFIIVDWTVPADFALGEHTASIVGKFSSASAKFTVVEKKAANKSGSKLAHTGAESMSLVLTALLLGGAGVTFAVAGRRKSVK</sequence>
<keyword evidence="1 4" id="KW-0732">Signal</keyword>
<comment type="caution">
    <text evidence="7">The sequence shown here is derived from an EMBL/GenBank/DDBJ whole genome shotgun (WGS) entry which is preliminary data.</text>
</comment>
<keyword evidence="7" id="KW-0378">Hydrolase</keyword>
<feature type="region of interest" description="Disordered" evidence="2">
    <location>
        <begin position="24"/>
        <end position="103"/>
    </location>
</feature>
<name>A0ABV3NC36_9ACTO</name>
<evidence type="ECO:0000313" key="8">
    <source>
        <dbReference type="Proteomes" id="UP001555100"/>
    </source>
</evidence>
<dbReference type="EMBL" id="JBAGNM010000006">
    <property type="protein sequence ID" value="MEW6954775.1"/>
    <property type="molecule type" value="Genomic_DNA"/>
</dbReference>
<dbReference type="RefSeq" id="WP_278920571.1">
    <property type="nucleotide sequence ID" value="NZ_JBAGLU010000003.1"/>
</dbReference>
<dbReference type="Gene3D" id="3.90.780.10">
    <property type="entry name" value="5'-Nucleotidase, C-terminal domain"/>
    <property type="match status" value="1"/>
</dbReference>
<dbReference type="SUPFAM" id="SSF55816">
    <property type="entry name" value="5'-nucleotidase (syn. UDP-sugar hydrolase), C-terminal domain"/>
    <property type="match status" value="1"/>
</dbReference>
<keyword evidence="8" id="KW-1185">Reference proteome</keyword>
<dbReference type="InterPro" id="IPR008334">
    <property type="entry name" value="5'-Nucleotdase_C"/>
</dbReference>
<proteinExistence type="predicted"/>
<feature type="transmembrane region" description="Helical" evidence="3">
    <location>
        <begin position="862"/>
        <end position="882"/>
    </location>
</feature>
<dbReference type="InterPro" id="IPR004843">
    <property type="entry name" value="Calcineurin-like_PHP"/>
</dbReference>
<dbReference type="PANTHER" id="PTHR11575:SF24">
    <property type="entry name" value="5'-NUCLEOTIDASE"/>
    <property type="match status" value="1"/>
</dbReference>
<keyword evidence="3" id="KW-0812">Transmembrane</keyword>
<evidence type="ECO:0000256" key="1">
    <source>
        <dbReference type="ARBA" id="ARBA00022729"/>
    </source>
</evidence>
<dbReference type="Pfam" id="PF00149">
    <property type="entry name" value="Metallophos"/>
    <property type="match status" value="1"/>
</dbReference>
<feature type="domain" description="5'-Nucleotidase C-terminal" evidence="6">
    <location>
        <begin position="431"/>
        <end position="583"/>
    </location>
</feature>
<dbReference type="GO" id="GO:0016787">
    <property type="term" value="F:hydrolase activity"/>
    <property type="evidence" value="ECO:0007669"/>
    <property type="project" value="UniProtKB-KW"/>
</dbReference>
<dbReference type="InterPro" id="IPR036907">
    <property type="entry name" value="5'-Nucleotdase_C_sf"/>
</dbReference>
<protein>
    <submittedName>
        <fullName evidence="7">Bifunctional UDP-sugar hydrolase/5'-nucleotidase</fullName>
    </submittedName>
</protein>
<keyword evidence="3" id="KW-0472">Membrane</keyword>
<gene>
    <name evidence="7" type="ORF">V3M73_07020</name>
</gene>
<evidence type="ECO:0000256" key="3">
    <source>
        <dbReference type="SAM" id="Phobius"/>
    </source>
</evidence>
<evidence type="ECO:0000256" key="4">
    <source>
        <dbReference type="SAM" id="SignalP"/>
    </source>
</evidence>
<organism evidence="7 8">
    <name type="scientific">Trueperella pyogenes</name>
    <dbReference type="NCBI Taxonomy" id="1661"/>
    <lineage>
        <taxon>Bacteria</taxon>
        <taxon>Bacillati</taxon>
        <taxon>Actinomycetota</taxon>
        <taxon>Actinomycetes</taxon>
        <taxon>Actinomycetales</taxon>
        <taxon>Actinomycetaceae</taxon>
        <taxon>Trueperella</taxon>
    </lineage>
</organism>
<evidence type="ECO:0000259" key="5">
    <source>
        <dbReference type="Pfam" id="PF00149"/>
    </source>
</evidence>
<dbReference type="InterPro" id="IPR006179">
    <property type="entry name" value="5_nucleotidase/apyrase"/>
</dbReference>
<dbReference type="SUPFAM" id="SSF56300">
    <property type="entry name" value="Metallo-dependent phosphatases"/>
    <property type="match status" value="1"/>
</dbReference>
<feature type="domain" description="Calcineurin-like phosphoesterase" evidence="5">
    <location>
        <begin position="117"/>
        <end position="334"/>
    </location>
</feature>
<feature type="chain" id="PRO_5046593503" evidence="4">
    <location>
        <begin position="28"/>
        <end position="888"/>
    </location>
</feature>
<keyword evidence="3" id="KW-1133">Transmembrane helix</keyword>
<dbReference type="PRINTS" id="PR01607">
    <property type="entry name" value="APYRASEFAMLY"/>
</dbReference>
<accession>A0ABV3NC36</accession>
<evidence type="ECO:0000256" key="2">
    <source>
        <dbReference type="SAM" id="MobiDB-lite"/>
    </source>
</evidence>